<accession>A0A154PQV7</accession>
<evidence type="ECO:0000313" key="3">
    <source>
        <dbReference type="Proteomes" id="UP000076502"/>
    </source>
</evidence>
<reference evidence="2 3" key="1">
    <citation type="submission" date="2015-07" db="EMBL/GenBank/DDBJ databases">
        <title>The genome of Dufourea novaeangliae.</title>
        <authorList>
            <person name="Pan H."/>
            <person name="Kapheim K."/>
        </authorList>
    </citation>
    <scope>NUCLEOTIDE SEQUENCE [LARGE SCALE GENOMIC DNA]</scope>
    <source>
        <strain evidence="2">0120121106</strain>
        <tissue evidence="2">Whole body</tissue>
    </source>
</reference>
<feature type="region of interest" description="Disordered" evidence="1">
    <location>
        <begin position="210"/>
        <end position="231"/>
    </location>
</feature>
<organism evidence="2 3">
    <name type="scientific">Dufourea novaeangliae</name>
    <name type="common">Sweat bee</name>
    <dbReference type="NCBI Taxonomy" id="178035"/>
    <lineage>
        <taxon>Eukaryota</taxon>
        <taxon>Metazoa</taxon>
        <taxon>Ecdysozoa</taxon>
        <taxon>Arthropoda</taxon>
        <taxon>Hexapoda</taxon>
        <taxon>Insecta</taxon>
        <taxon>Pterygota</taxon>
        <taxon>Neoptera</taxon>
        <taxon>Endopterygota</taxon>
        <taxon>Hymenoptera</taxon>
        <taxon>Apocrita</taxon>
        <taxon>Aculeata</taxon>
        <taxon>Apoidea</taxon>
        <taxon>Anthophila</taxon>
        <taxon>Halictidae</taxon>
        <taxon>Rophitinae</taxon>
        <taxon>Dufourea</taxon>
    </lineage>
</organism>
<proteinExistence type="predicted"/>
<dbReference type="EMBL" id="KQ435055">
    <property type="protein sequence ID" value="KZC14281.1"/>
    <property type="molecule type" value="Genomic_DNA"/>
</dbReference>
<feature type="region of interest" description="Disordered" evidence="1">
    <location>
        <begin position="165"/>
        <end position="195"/>
    </location>
</feature>
<evidence type="ECO:0000256" key="1">
    <source>
        <dbReference type="SAM" id="MobiDB-lite"/>
    </source>
</evidence>
<gene>
    <name evidence="2" type="ORF">WN55_06678</name>
</gene>
<keyword evidence="3" id="KW-1185">Reference proteome</keyword>
<dbReference type="Proteomes" id="UP000076502">
    <property type="component" value="Unassembled WGS sequence"/>
</dbReference>
<sequence>MFDLQSVDTSVSSAAANFGEVGGPGLVKSTHTTSTWCPLRPLVASAAKGANGVCGVLGAPGAGVVAVVEQAAASSSSDDREDRLVGPQAAGFLLTTGERVVGRRVGRSNKINMMDSSIMENNVTAPGDLGALGAGAGVVVKQATHVSLSDDCGARLVDHQASGALTATGEGRGSNTPSEAVPGPSRPARPMTGGDLALFSEEDTTMNSPFAQAGSVGEDESEPVLTLGDEGSVAPTSNSIAQYLGQRERESRQSLSCPKYNLAIQLIFVEIDLFASLDEVGFRVLEGAEYLLALGAVMQGSGTAGYVITVSDVTLRGPVSYRTRLEGGAAAYRSVWVPVSVLQASNLGGAALSRGYAGRCSRGTARPGFPPSGSAAAPNGTAGGLPLLPTMRRARIVVRWSRDYTVPFLAHTFCLRRPLGPWVVELLLPASLAPISCGRQDAGPFADEGRLYGDPL</sequence>
<protein>
    <submittedName>
        <fullName evidence="2">Uncharacterized protein</fullName>
    </submittedName>
</protein>
<name>A0A154PQV7_DUFNO</name>
<dbReference type="AlphaFoldDB" id="A0A154PQV7"/>
<evidence type="ECO:0000313" key="2">
    <source>
        <dbReference type="EMBL" id="KZC14281.1"/>
    </source>
</evidence>